<name>A0A2N0D367_RHISU</name>
<dbReference type="EMBL" id="PIQN01000022">
    <property type="protein sequence ID" value="PKA40550.1"/>
    <property type="molecule type" value="Genomic_DNA"/>
</dbReference>
<dbReference type="Gene3D" id="3.30.70.270">
    <property type="match status" value="1"/>
</dbReference>
<organism evidence="4 6">
    <name type="scientific">Rhizobium sullae</name>
    <name type="common">Rhizobium hedysari</name>
    <dbReference type="NCBI Taxonomy" id="50338"/>
    <lineage>
        <taxon>Bacteria</taxon>
        <taxon>Pseudomonadati</taxon>
        <taxon>Pseudomonadota</taxon>
        <taxon>Alphaproteobacteria</taxon>
        <taxon>Hyphomicrobiales</taxon>
        <taxon>Rhizobiaceae</taxon>
        <taxon>Rhizobium/Agrobacterium group</taxon>
        <taxon>Rhizobium</taxon>
    </lineage>
</organism>
<dbReference type="PROSITE" id="PS50887">
    <property type="entry name" value="GGDEF"/>
    <property type="match status" value="1"/>
</dbReference>
<dbReference type="InterPro" id="IPR050469">
    <property type="entry name" value="Diguanylate_Cyclase"/>
</dbReference>
<dbReference type="PANTHER" id="PTHR45138">
    <property type="entry name" value="REGULATORY COMPONENTS OF SENSORY TRANSDUCTION SYSTEM"/>
    <property type="match status" value="1"/>
</dbReference>
<accession>A0A2N0D367</accession>
<dbReference type="InterPro" id="IPR029787">
    <property type="entry name" value="Nucleotide_cyclase"/>
</dbReference>
<comment type="catalytic activity">
    <reaction evidence="2">
        <text>2 GTP = 3',3'-c-di-GMP + 2 diphosphate</text>
        <dbReference type="Rhea" id="RHEA:24898"/>
        <dbReference type="ChEBI" id="CHEBI:33019"/>
        <dbReference type="ChEBI" id="CHEBI:37565"/>
        <dbReference type="ChEBI" id="CHEBI:58805"/>
        <dbReference type="EC" id="2.7.7.65"/>
    </reaction>
</comment>
<dbReference type="SUPFAM" id="SSF55073">
    <property type="entry name" value="Nucleotide cyclase"/>
    <property type="match status" value="1"/>
</dbReference>
<proteinExistence type="predicted"/>
<dbReference type="PANTHER" id="PTHR45138:SF9">
    <property type="entry name" value="DIGUANYLATE CYCLASE DGCM-RELATED"/>
    <property type="match status" value="1"/>
</dbReference>
<dbReference type="STRING" id="1041146.GCA_000427985_00017"/>
<keyword evidence="7" id="KW-1185">Reference proteome</keyword>
<gene>
    <name evidence="4" type="ORF">CWR43_28735</name>
    <name evidence="5" type="ORF">N2599_04590</name>
</gene>
<dbReference type="SMART" id="SM00267">
    <property type="entry name" value="GGDEF"/>
    <property type="match status" value="1"/>
</dbReference>
<dbReference type="AlphaFoldDB" id="A0A2N0D367"/>
<evidence type="ECO:0000313" key="7">
    <source>
        <dbReference type="Proteomes" id="UP001060123"/>
    </source>
</evidence>
<dbReference type="CDD" id="cd01949">
    <property type="entry name" value="GGDEF"/>
    <property type="match status" value="1"/>
</dbReference>
<reference evidence="4 6" key="2">
    <citation type="submission" date="2017-12" db="EMBL/GenBank/DDBJ databases">
        <title>Genome sequence of Rhizobium sullae HCNT1 isolated from Sulla coronaria nodules and featuring peculiar denitrification phenotypes.</title>
        <authorList>
            <person name="De Diego-Diaz B."/>
            <person name="Treu L."/>
            <person name="Campanaro S."/>
            <person name="Da Silva Duarte V."/>
            <person name="Basaglia M."/>
            <person name="Favaro L."/>
            <person name="Casella S."/>
            <person name="Squartini A."/>
        </authorList>
    </citation>
    <scope>NUCLEOTIDE SEQUENCE [LARGE SCALE GENOMIC DNA]</scope>
    <source>
        <strain evidence="4 6">HCNT1</strain>
    </source>
</reference>
<dbReference type="EMBL" id="CP104143">
    <property type="protein sequence ID" value="UWU15295.1"/>
    <property type="molecule type" value="Genomic_DNA"/>
</dbReference>
<evidence type="ECO:0000256" key="2">
    <source>
        <dbReference type="ARBA" id="ARBA00034247"/>
    </source>
</evidence>
<dbReference type="RefSeq" id="WP_027507361.1">
    <property type="nucleotide sequence ID" value="NZ_CP104143.1"/>
</dbReference>
<evidence type="ECO:0000259" key="3">
    <source>
        <dbReference type="PROSITE" id="PS50887"/>
    </source>
</evidence>
<reference evidence="5" key="3">
    <citation type="submission" date="2022-09" db="EMBL/GenBank/DDBJ databases">
        <title>Australian commercial rhizobial inoculants.</title>
        <authorList>
            <person name="Kohlmeier M.G."/>
            <person name="O'Hara G.W."/>
            <person name="Colombi E."/>
            <person name="Ramsay J.P."/>
            <person name="Terpolilli J."/>
        </authorList>
    </citation>
    <scope>NUCLEOTIDE SEQUENCE</scope>
    <source>
        <strain evidence="5">WSM1592</strain>
    </source>
</reference>
<dbReference type="Proteomes" id="UP000232164">
    <property type="component" value="Unassembled WGS sequence"/>
</dbReference>
<evidence type="ECO:0000313" key="6">
    <source>
        <dbReference type="Proteomes" id="UP000232164"/>
    </source>
</evidence>
<dbReference type="EC" id="2.7.7.65" evidence="1"/>
<dbReference type="Proteomes" id="UP001060123">
    <property type="component" value="Chromosome"/>
</dbReference>
<evidence type="ECO:0000313" key="5">
    <source>
        <dbReference type="EMBL" id="UWU15295.1"/>
    </source>
</evidence>
<dbReference type="InterPro" id="IPR043128">
    <property type="entry name" value="Rev_trsase/Diguanyl_cyclase"/>
</dbReference>
<dbReference type="GO" id="GO:0052621">
    <property type="term" value="F:diguanylate cyclase activity"/>
    <property type="evidence" value="ECO:0007669"/>
    <property type="project" value="UniProtKB-EC"/>
</dbReference>
<evidence type="ECO:0000256" key="1">
    <source>
        <dbReference type="ARBA" id="ARBA00012528"/>
    </source>
</evidence>
<dbReference type="InterPro" id="IPR000160">
    <property type="entry name" value="GGDEF_dom"/>
</dbReference>
<dbReference type="NCBIfam" id="TIGR00254">
    <property type="entry name" value="GGDEF"/>
    <property type="match status" value="1"/>
</dbReference>
<dbReference type="GO" id="GO:0043709">
    <property type="term" value="P:cell adhesion involved in single-species biofilm formation"/>
    <property type="evidence" value="ECO:0007669"/>
    <property type="project" value="TreeGrafter"/>
</dbReference>
<feature type="domain" description="GGDEF" evidence="3">
    <location>
        <begin position="213"/>
        <end position="348"/>
    </location>
</feature>
<reference evidence="4 6" key="1">
    <citation type="submission" date="2017-11" db="EMBL/GenBank/DDBJ databases">
        <authorList>
            <person name="Han C.G."/>
        </authorList>
    </citation>
    <scope>NUCLEOTIDE SEQUENCE [LARGE SCALE GENOMIC DNA]</scope>
    <source>
        <strain evidence="4 6">HCNT1</strain>
    </source>
</reference>
<dbReference type="GO" id="GO:0005886">
    <property type="term" value="C:plasma membrane"/>
    <property type="evidence" value="ECO:0007669"/>
    <property type="project" value="TreeGrafter"/>
</dbReference>
<protein>
    <recommendedName>
        <fullName evidence="1">diguanylate cyclase</fullName>
        <ecNumber evidence="1">2.7.7.65</ecNumber>
    </recommendedName>
</protein>
<dbReference type="GO" id="GO:1902201">
    <property type="term" value="P:negative regulation of bacterial-type flagellum-dependent cell motility"/>
    <property type="evidence" value="ECO:0007669"/>
    <property type="project" value="TreeGrafter"/>
</dbReference>
<evidence type="ECO:0000313" key="4">
    <source>
        <dbReference type="EMBL" id="PKA40550.1"/>
    </source>
</evidence>
<sequence>MQNATRNAMQHEGARPAPLTDTQKIAQHMARLSIAGLPRNYELLYEAVAGHNAALASDIAALGSHPQQAKLDALGLQYRLVSHCGLAAEAAGSEAGKLLREAAERLADGVRQKHAFLRAAEALLESISGNGDQSLAAFMSEMEFLAASLTSVLSSEAGLEVKLLADAERIEMLERGMSAVQSASVTDALTGLPNRIALTKAIGELYELKEGVAGSALIMVDIDDFKQLNAKYGVQAGNKLMKKLADLFRKSIKKNDHVSRTEGDEFGFLFANVGMREALAIAERLRHSVEDNMVFATSDKGDPGRLTISLGIALSSDAATPAQLEANARVALLAAQSNRRQPVQAFGR</sequence>
<dbReference type="Pfam" id="PF00990">
    <property type="entry name" value="GGDEF"/>
    <property type="match status" value="1"/>
</dbReference>